<name>A0AAV6LNH3_9ERIC</name>
<comment type="caution">
    <text evidence="1">The sequence shown here is derived from an EMBL/GenBank/DDBJ whole genome shotgun (WGS) entry which is preliminary data.</text>
</comment>
<dbReference type="Proteomes" id="UP000823749">
    <property type="component" value="Chromosome 1"/>
</dbReference>
<accession>A0AAV6LNH3</accession>
<sequence length="142" mass="16111">MLQTDLNLINVAGVVRWSYHNIVNILESVVLSRKEKNQYFWKGFGGIPRALDTLKEEVLNENLSTSNGCHLIIMYVSLSLSHDNHCICEGLPNSKADRKEKPSVPSRNRRSALGLAMFEFLFCILHRRQLGVVQACPTFPKI</sequence>
<gene>
    <name evidence="1" type="ORF">RHGRI_001997</name>
</gene>
<evidence type="ECO:0000313" key="2">
    <source>
        <dbReference type="Proteomes" id="UP000823749"/>
    </source>
</evidence>
<dbReference type="EMBL" id="JACTNZ010000001">
    <property type="protein sequence ID" value="KAG5566239.1"/>
    <property type="molecule type" value="Genomic_DNA"/>
</dbReference>
<proteinExistence type="predicted"/>
<dbReference type="AlphaFoldDB" id="A0AAV6LNH3"/>
<evidence type="ECO:0000313" key="1">
    <source>
        <dbReference type="EMBL" id="KAG5566239.1"/>
    </source>
</evidence>
<organism evidence="1 2">
    <name type="scientific">Rhododendron griersonianum</name>
    <dbReference type="NCBI Taxonomy" id="479676"/>
    <lineage>
        <taxon>Eukaryota</taxon>
        <taxon>Viridiplantae</taxon>
        <taxon>Streptophyta</taxon>
        <taxon>Embryophyta</taxon>
        <taxon>Tracheophyta</taxon>
        <taxon>Spermatophyta</taxon>
        <taxon>Magnoliopsida</taxon>
        <taxon>eudicotyledons</taxon>
        <taxon>Gunneridae</taxon>
        <taxon>Pentapetalae</taxon>
        <taxon>asterids</taxon>
        <taxon>Ericales</taxon>
        <taxon>Ericaceae</taxon>
        <taxon>Ericoideae</taxon>
        <taxon>Rhodoreae</taxon>
        <taxon>Rhododendron</taxon>
    </lineage>
</organism>
<protein>
    <submittedName>
        <fullName evidence="1">Uncharacterized protein</fullName>
    </submittedName>
</protein>
<keyword evidence="2" id="KW-1185">Reference proteome</keyword>
<reference evidence="1" key="1">
    <citation type="submission" date="2020-08" db="EMBL/GenBank/DDBJ databases">
        <title>Plant Genome Project.</title>
        <authorList>
            <person name="Zhang R.-G."/>
        </authorList>
    </citation>
    <scope>NUCLEOTIDE SEQUENCE</scope>
    <source>
        <strain evidence="1">WSP0</strain>
        <tissue evidence="1">Leaf</tissue>
    </source>
</reference>